<dbReference type="InterPro" id="IPR036390">
    <property type="entry name" value="WH_DNA-bd_sf"/>
</dbReference>
<dbReference type="AlphaFoldDB" id="A0A518H3F0"/>
<dbReference type="PROSITE" id="PS50995">
    <property type="entry name" value="HTH_MARR_2"/>
    <property type="match status" value="1"/>
</dbReference>
<dbReference type="InterPro" id="IPR000835">
    <property type="entry name" value="HTH_MarR-typ"/>
</dbReference>
<evidence type="ECO:0000313" key="2">
    <source>
        <dbReference type="EMBL" id="QDV35359.1"/>
    </source>
</evidence>
<dbReference type="PANTHER" id="PTHR33164">
    <property type="entry name" value="TRANSCRIPTIONAL REGULATOR, MARR FAMILY"/>
    <property type="match status" value="1"/>
</dbReference>
<dbReference type="InterPro" id="IPR036388">
    <property type="entry name" value="WH-like_DNA-bd_sf"/>
</dbReference>
<dbReference type="Proteomes" id="UP000317835">
    <property type="component" value="Chromosome"/>
</dbReference>
<sequence length="166" mass="18436">MAGEGLQQELKKRSPFEVAEQEAMLNLLRTADRLHLEFVRLFREHGLSPAQYNVLRILRGEGGEGLPSLEIAGRMITSVPDITRLVDRLEAAGLVLRDRSARDRRVVRVRVTPRGVDLLSRLDGPVVALHRRLLGHLDAYELGTLNDLLVKARRPPDEGAGVPADA</sequence>
<dbReference type="PRINTS" id="PR00598">
    <property type="entry name" value="HTHMARR"/>
</dbReference>
<dbReference type="OrthoDB" id="9799747at2"/>
<reference evidence="2 3" key="1">
    <citation type="submission" date="2019-02" db="EMBL/GenBank/DDBJ databases">
        <title>Deep-cultivation of Planctomycetes and their phenomic and genomic characterization uncovers novel biology.</title>
        <authorList>
            <person name="Wiegand S."/>
            <person name="Jogler M."/>
            <person name="Boedeker C."/>
            <person name="Pinto D."/>
            <person name="Vollmers J."/>
            <person name="Rivas-Marin E."/>
            <person name="Kohn T."/>
            <person name="Peeters S.H."/>
            <person name="Heuer A."/>
            <person name="Rast P."/>
            <person name="Oberbeckmann S."/>
            <person name="Bunk B."/>
            <person name="Jeske O."/>
            <person name="Meyerdierks A."/>
            <person name="Storesund J.E."/>
            <person name="Kallscheuer N."/>
            <person name="Luecker S."/>
            <person name="Lage O.M."/>
            <person name="Pohl T."/>
            <person name="Merkel B.J."/>
            <person name="Hornburger P."/>
            <person name="Mueller R.-W."/>
            <person name="Bruemmer F."/>
            <person name="Labrenz M."/>
            <person name="Spormann A.M."/>
            <person name="Op den Camp H."/>
            <person name="Overmann J."/>
            <person name="Amann R."/>
            <person name="Jetten M.S.M."/>
            <person name="Mascher T."/>
            <person name="Medema M.H."/>
            <person name="Devos D.P."/>
            <person name="Kaster A.-K."/>
            <person name="Ovreas L."/>
            <person name="Rohde M."/>
            <person name="Galperin M.Y."/>
            <person name="Jogler C."/>
        </authorList>
    </citation>
    <scope>NUCLEOTIDE SEQUENCE [LARGE SCALE GENOMIC DNA]</scope>
    <source>
        <strain evidence="2 3">ElP</strain>
    </source>
</reference>
<proteinExistence type="predicted"/>
<dbReference type="SUPFAM" id="SSF46785">
    <property type="entry name" value="Winged helix' DNA-binding domain"/>
    <property type="match status" value="1"/>
</dbReference>
<dbReference type="KEGG" id="tpla:ElP_32620"/>
<dbReference type="PANTHER" id="PTHR33164:SF101">
    <property type="entry name" value="TRANSCRIPTIONAL REPRESSOR MPRA"/>
    <property type="match status" value="1"/>
</dbReference>
<feature type="domain" description="HTH marR-type" evidence="1">
    <location>
        <begin position="20"/>
        <end position="154"/>
    </location>
</feature>
<name>A0A518H3F0_9BACT</name>
<evidence type="ECO:0000259" key="1">
    <source>
        <dbReference type="PROSITE" id="PS50995"/>
    </source>
</evidence>
<evidence type="ECO:0000313" key="3">
    <source>
        <dbReference type="Proteomes" id="UP000317835"/>
    </source>
</evidence>
<dbReference type="Pfam" id="PF01047">
    <property type="entry name" value="MarR"/>
    <property type="match status" value="1"/>
</dbReference>
<dbReference type="EMBL" id="CP036426">
    <property type="protein sequence ID" value="QDV35359.1"/>
    <property type="molecule type" value="Genomic_DNA"/>
</dbReference>
<dbReference type="RefSeq" id="WP_145270902.1">
    <property type="nucleotide sequence ID" value="NZ_CP036426.1"/>
</dbReference>
<gene>
    <name evidence="2" type="primary">mhqR_1</name>
    <name evidence="2" type="ORF">ElP_32620</name>
</gene>
<dbReference type="GO" id="GO:0006950">
    <property type="term" value="P:response to stress"/>
    <property type="evidence" value="ECO:0007669"/>
    <property type="project" value="TreeGrafter"/>
</dbReference>
<keyword evidence="3" id="KW-1185">Reference proteome</keyword>
<dbReference type="Gene3D" id="1.10.10.10">
    <property type="entry name" value="Winged helix-like DNA-binding domain superfamily/Winged helix DNA-binding domain"/>
    <property type="match status" value="1"/>
</dbReference>
<accession>A0A518H3F0</accession>
<organism evidence="2 3">
    <name type="scientific">Tautonia plasticadhaerens</name>
    <dbReference type="NCBI Taxonomy" id="2527974"/>
    <lineage>
        <taxon>Bacteria</taxon>
        <taxon>Pseudomonadati</taxon>
        <taxon>Planctomycetota</taxon>
        <taxon>Planctomycetia</taxon>
        <taxon>Isosphaerales</taxon>
        <taxon>Isosphaeraceae</taxon>
        <taxon>Tautonia</taxon>
    </lineage>
</organism>
<dbReference type="GO" id="GO:0003700">
    <property type="term" value="F:DNA-binding transcription factor activity"/>
    <property type="evidence" value="ECO:0007669"/>
    <property type="project" value="InterPro"/>
</dbReference>
<protein>
    <submittedName>
        <fullName evidence="2">HTH-type transcriptional regulator MhqR</fullName>
    </submittedName>
</protein>
<dbReference type="SMART" id="SM00347">
    <property type="entry name" value="HTH_MARR"/>
    <property type="match status" value="1"/>
</dbReference>
<dbReference type="InterPro" id="IPR039422">
    <property type="entry name" value="MarR/SlyA-like"/>
</dbReference>